<dbReference type="CDD" id="cd01948">
    <property type="entry name" value="EAL"/>
    <property type="match status" value="1"/>
</dbReference>
<dbReference type="SMART" id="SM00052">
    <property type="entry name" value="EAL"/>
    <property type="match status" value="1"/>
</dbReference>
<feature type="transmembrane region" description="Helical" evidence="1">
    <location>
        <begin position="12"/>
        <end position="33"/>
    </location>
</feature>
<dbReference type="Pfam" id="PF00563">
    <property type="entry name" value="EAL"/>
    <property type="match status" value="1"/>
</dbReference>
<evidence type="ECO:0000313" key="4">
    <source>
        <dbReference type="EMBL" id="SFR55678.1"/>
    </source>
</evidence>
<dbReference type="InterPro" id="IPR035919">
    <property type="entry name" value="EAL_sf"/>
</dbReference>
<feature type="transmembrane region" description="Helical" evidence="1">
    <location>
        <begin position="80"/>
        <end position="100"/>
    </location>
</feature>
<dbReference type="InterPro" id="IPR000160">
    <property type="entry name" value="GGDEF_dom"/>
</dbReference>
<dbReference type="CDD" id="cd01949">
    <property type="entry name" value="GGDEF"/>
    <property type="match status" value="1"/>
</dbReference>
<evidence type="ECO:0000313" key="5">
    <source>
        <dbReference type="Proteomes" id="UP000199659"/>
    </source>
</evidence>
<evidence type="ECO:0000256" key="1">
    <source>
        <dbReference type="SAM" id="Phobius"/>
    </source>
</evidence>
<dbReference type="Proteomes" id="UP000199659">
    <property type="component" value="Unassembled WGS sequence"/>
</dbReference>
<dbReference type="InterPro" id="IPR050706">
    <property type="entry name" value="Cyclic-di-GMP_PDE-like"/>
</dbReference>
<dbReference type="STRING" id="37658.SAMN05661086_00103"/>
<feature type="domain" description="GGDEF" evidence="3">
    <location>
        <begin position="140"/>
        <end position="268"/>
    </location>
</feature>
<dbReference type="RefSeq" id="WP_177214473.1">
    <property type="nucleotide sequence ID" value="NZ_FOYZ01000001.1"/>
</dbReference>
<gene>
    <name evidence="4" type="ORF">SAMN05661086_00103</name>
</gene>
<dbReference type="SUPFAM" id="SSF141868">
    <property type="entry name" value="EAL domain-like"/>
    <property type="match status" value="1"/>
</dbReference>
<dbReference type="SMART" id="SM00267">
    <property type="entry name" value="GGDEF"/>
    <property type="match status" value="1"/>
</dbReference>
<keyword evidence="5" id="KW-1185">Reference proteome</keyword>
<dbReference type="NCBIfam" id="TIGR00254">
    <property type="entry name" value="GGDEF"/>
    <property type="match status" value="1"/>
</dbReference>
<keyword evidence="1" id="KW-1133">Transmembrane helix</keyword>
<dbReference type="Gene3D" id="3.30.70.270">
    <property type="match status" value="1"/>
</dbReference>
<organism evidence="4 5">
    <name type="scientific">Anaeromicropila populeti</name>
    <dbReference type="NCBI Taxonomy" id="37658"/>
    <lineage>
        <taxon>Bacteria</taxon>
        <taxon>Bacillati</taxon>
        <taxon>Bacillota</taxon>
        <taxon>Clostridia</taxon>
        <taxon>Lachnospirales</taxon>
        <taxon>Lachnospiraceae</taxon>
        <taxon>Anaeromicropila</taxon>
    </lineage>
</organism>
<dbReference type="PROSITE" id="PS50883">
    <property type="entry name" value="EAL"/>
    <property type="match status" value="1"/>
</dbReference>
<name>A0A1I6HMQ7_9FIRM</name>
<evidence type="ECO:0000259" key="3">
    <source>
        <dbReference type="PROSITE" id="PS50887"/>
    </source>
</evidence>
<proteinExistence type="predicted"/>
<dbReference type="PANTHER" id="PTHR33121:SF79">
    <property type="entry name" value="CYCLIC DI-GMP PHOSPHODIESTERASE PDED-RELATED"/>
    <property type="match status" value="1"/>
</dbReference>
<protein>
    <submittedName>
        <fullName evidence="4">Diguanylate cyclase (GGDEF) domain-containing protein</fullName>
    </submittedName>
</protein>
<keyword evidence="1" id="KW-0472">Membrane</keyword>
<dbReference type="Gene3D" id="3.20.20.450">
    <property type="entry name" value="EAL domain"/>
    <property type="match status" value="1"/>
</dbReference>
<dbReference type="PANTHER" id="PTHR33121">
    <property type="entry name" value="CYCLIC DI-GMP PHOSPHODIESTERASE PDEF"/>
    <property type="match status" value="1"/>
</dbReference>
<reference evidence="4 5" key="1">
    <citation type="submission" date="2016-10" db="EMBL/GenBank/DDBJ databases">
        <authorList>
            <person name="de Groot N.N."/>
        </authorList>
    </citation>
    <scope>NUCLEOTIDE SEQUENCE [LARGE SCALE GENOMIC DNA]</scope>
    <source>
        <strain evidence="4 5">743A</strain>
    </source>
</reference>
<sequence>MKMQNKSGLSKRRLYAVMFAVVGTGILTLLAIYELNSFMSELKAYIYFANSHQEVLNVNSVSADEKISTSFLMWVLKHSLLTIALAASFSGVIFYSVLFWKGFLNKKENQKGQVDLVTNWKNYNQFELDAEKCLKERKNQEYAVVTFDIDQFKLVNEQYGKKTGDEILAAISDKLQCFIEKKEYFSRYSADQFVLLLKYDVQEEFNQRLERLNKQFLQELEVKSVRFSFGVYAISNYTCSFMQMSTYATIARDTVKSCHENKIAYYNGEVRNAMLREKELENNMEAALINQEFYIVLQPKYVANGERIIGAEALARWNSAALGAISPGEFIPIFEKNQFIFRLDMYMLQKVCEQQRRWLDEKKKIITISVNISRVLLNDRGLAEKIKDLVDSYEIPHNFIEIELTESAFFDDDGSLFNTVKKLRQYGFLVSMDDFGAGYSSLLSLKEISLDIVKMDAQFFRNSEHDQRSQIIIRDTIMMAKHLDMKTVAEGIETEYQAKFLEELGCDYIQGFYYGRPMMVEDFEKLLYQE</sequence>
<dbReference type="InterPro" id="IPR001633">
    <property type="entry name" value="EAL_dom"/>
</dbReference>
<dbReference type="PROSITE" id="PS50887">
    <property type="entry name" value="GGDEF"/>
    <property type="match status" value="1"/>
</dbReference>
<dbReference type="InterPro" id="IPR043128">
    <property type="entry name" value="Rev_trsase/Diguanyl_cyclase"/>
</dbReference>
<dbReference type="AlphaFoldDB" id="A0A1I6HMQ7"/>
<dbReference type="SUPFAM" id="SSF55073">
    <property type="entry name" value="Nucleotide cyclase"/>
    <property type="match status" value="1"/>
</dbReference>
<dbReference type="InterPro" id="IPR029787">
    <property type="entry name" value="Nucleotide_cyclase"/>
</dbReference>
<dbReference type="Pfam" id="PF00990">
    <property type="entry name" value="GGDEF"/>
    <property type="match status" value="1"/>
</dbReference>
<dbReference type="GO" id="GO:0071111">
    <property type="term" value="F:cyclic-guanylate-specific phosphodiesterase activity"/>
    <property type="evidence" value="ECO:0007669"/>
    <property type="project" value="InterPro"/>
</dbReference>
<keyword evidence="1" id="KW-0812">Transmembrane</keyword>
<evidence type="ECO:0000259" key="2">
    <source>
        <dbReference type="PROSITE" id="PS50883"/>
    </source>
</evidence>
<dbReference type="EMBL" id="FOYZ01000001">
    <property type="protein sequence ID" value="SFR55678.1"/>
    <property type="molecule type" value="Genomic_DNA"/>
</dbReference>
<accession>A0A1I6HMQ7</accession>
<feature type="domain" description="EAL" evidence="2">
    <location>
        <begin position="277"/>
        <end position="530"/>
    </location>
</feature>